<evidence type="ECO:0000256" key="1">
    <source>
        <dbReference type="SAM" id="Coils"/>
    </source>
</evidence>
<dbReference type="AlphaFoldDB" id="A0A061FUV9"/>
<feature type="coiled-coil region" evidence="1">
    <location>
        <begin position="17"/>
        <end position="44"/>
    </location>
</feature>
<feature type="region of interest" description="Disordered" evidence="2">
    <location>
        <begin position="61"/>
        <end position="90"/>
    </location>
</feature>
<reference evidence="3 4" key="1">
    <citation type="journal article" date="2013" name="Genome Biol.">
        <title>The genome sequence of the most widely cultivated cacao type and its use to identify candidate genes regulating pod color.</title>
        <authorList>
            <person name="Motamayor J.C."/>
            <person name="Mockaitis K."/>
            <person name="Schmutz J."/>
            <person name="Haiminen N."/>
            <person name="Iii D.L."/>
            <person name="Cornejo O."/>
            <person name="Findley S.D."/>
            <person name="Zheng P."/>
            <person name="Utro F."/>
            <person name="Royaert S."/>
            <person name="Saski C."/>
            <person name="Jenkins J."/>
            <person name="Podicheti R."/>
            <person name="Zhao M."/>
            <person name="Scheffler B.E."/>
            <person name="Stack J.C."/>
            <person name="Feltus F.A."/>
            <person name="Mustiga G.M."/>
            <person name="Amores F."/>
            <person name="Phillips W."/>
            <person name="Marelli J.P."/>
            <person name="May G.D."/>
            <person name="Shapiro H."/>
            <person name="Ma J."/>
            <person name="Bustamante C.D."/>
            <person name="Schnell R.J."/>
            <person name="Main D."/>
            <person name="Gilbert D."/>
            <person name="Parida L."/>
            <person name="Kuhn D.N."/>
        </authorList>
    </citation>
    <scope>NUCLEOTIDE SEQUENCE [LARGE SCALE GENOMIC DNA]</scope>
    <source>
        <strain evidence="4">cv. Matina 1-6</strain>
    </source>
</reference>
<proteinExistence type="predicted"/>
<dbReference type="EMBL" id="CM001881">
    <property type="protein sequence ID" value="EOY21305.1"/>
    <property type="molecule type" value="Genomic_DNA"/>
</dbReference>
<dbReference type="Proteomes" id="UP000026915">
    <property type="component" value="Chromosome 3"/>
</dbReference>
<sequence>MLCFHYGKFKHGSEFCLVRQKEQKGLLEEQVTKLAQKKKNLERDYESLHHGSWMVAKKIYRKNNGNKAEGGTKSKPSMSPQERNSKDAVKQSSRVYIIIDEGNTPDAKDFVPNTLQKGAMEKVIMTSVSNRNTTASKAKVEINLANHTRTETTPISTHRPLPQKRANVENIGVGINGVARERESLAVDESSHVRIEEYTTSIEMELEIEEKDIMQY</sequence>
<dbReference type="HOGENOM" id="CLU_1279633_0_0_1"/>
<dbReference type="Gramene" id="EOY21305">
    <property type="protein sequence ID" value="EOY21305"/>
    <property type="gene ID" value="TCM_012777"/>
</dbReference>
<keyword evidence="1" id="KW-0175">Coiled coil</keyword>
<organism evidence="3 4">
    <name type="scientific">Theobroma cacao</name>
    <name type="common">Cacao</name>
    <name type="synonym">Cocoa</name>
    <dbReference type="NCBI Taxonomy" id="3641"/>
    <lineage>
        <taxon>Eukaryota</taxon>
        <taxon>Viridiplantae</taxon>
        <taxon>Streptophyta</taxon>
        <taxon>Embryophyta</taxon>
        <taxon>Tracheophyta</taxon>
        <taxon>Spermatophyta</taxon>
        <taxon>Magnoliopsida</taxon>
        <taxon>eudicotyledons</taxon>
        <taxon>Gunneridae</taxon>
        <taxon>Pentapetalae</taxon>
        <taxon>rosids</taxon>
        <taxon>malvids</taxon>
        <taxon>Malvales</taxon>
        <taxon>Malvaceae</taxon>
        <taxon>Byttnerioideae</taxon>
        <taxon>Theobroma</taxon>
    </lineage>
</organism>
<gene>
    <name evidence="3" type="ORF">TCM_012777</name>
</gene>
<name>A0A061FUV9_THECC</name>
<evidence type="ECO:0000256" key="2">
    <source>
        <dbReference type="SAM" id="MobiDB-lite"/>
    </source>
</evidence>
<dbReference type="InParanoid" id="A0A061FUV9"/>
<evidence type="ECO:0000313" key="3">
    <source>
        <dbReference type="EMBL" id="EOY21305.1"/>
    </source>
</evidence>
<protein>
    <submittedName>
        <fullName evidence="3">Uncharacterized protein</fullName>
    </submittedName>
</protein>
<evidence type="ECO:0000313" key="4">
    <source>
        <dbReference type="Proteomes" id="UP000026915"/>
    </source>
</evidence>
<keyword evidence="4" id="KW-1185">Reference proteome</keyword>
<accession>A0A061FUV9</accession>